<gene>
    <name evidence="1" type="ORF">EYF80_022438</name>
</gene>
<sequence>MPLCAFTRRIFITRDYNLVSRNRTKEPRGHLPERMSAVWGSRGSRCVEPGGPSASLSHCCHTAVTLLSHCCHTAGYKNNFCYQRQKFRAKETCQLEGIVRLFQAEQKLFMGCAHGPR</sequence>
<dbReference type="Proteomes" id="UP000314294">
    <property type="component" value="Unassembled WGS sequence"/>
</dbReference>
<evidence type="ECO:0000313" key="2">
    <source>
        <dbReference type="Proteomes" id="UP000314294"/>
    </source>
</evidence>
<evidence type="ECO:0000313" key="1">
    <source>
        <dbReference type="EMBL" id="TNN67331.1"/>
    </source>
</evidence>
<name>A0A4Z2HP34_9TELE</name>
<reference evidence="1 2" key="1">
    <citation type="submission" date="2019-03" db="EMBL/GenBank/DDBJ databases">
        <title>First draft genome of Liparis tanakae, snailfish: a comprehensive survey of snailfish specific genes.</title>
        <authorList>
            <person name="Kim W."/>
            <person name="Song I."/>
            <person name="Jeong J.-H."/>
            <person name="Kim D."/>
            <person name="Kim S."/>
            <person name="Ryu S."/>
            <person name="Song J.Y."/>
            <person name="Lee S.K."/>
        </authorList>
    </citation>
    <scope>NUCLEOTIDE SEQUENCE [LARGE SCALE GENOMIC DNA]</scope>
    <source>
        <tissue evidence="1">Muscle</tissue>
    </source>
</reference>
<keyword evidence="2" id="KW-1185">Reference proteome</keyword>
<organism evidence="1 2">
    <name type="scientific">Liparis tanakae</name>
    <name type="common">Tanaka's snailfish</name>
    <dbReference type="NCBI Taxonomy" id="230148"/>
    <lineage>
        <taxon>Eukaryota</taxon>
        <taxon>Metazoa</taxon>
        <taxon>Chordata</taxon>
        <taxon>Craniata</taxon>
        <taxon>Vertebrata</taxon>
        <taxon>Euteleostomi</taxon>
        <taxon>Actinopterygii</taxon>
        <taxon>Neopterygii</taxon>
        <taxon>Teleostei</taxon>
        <taxon>Neoteleostei</taxon>
        <taxon>Acanthomorphata</taxon>
        <taxon>Eupercaria</taxon>
        <taxon>Perciformes</taxon>
        <taxon>Cottioidei</taxon>
        <taxon>Cottales</taxon>
        <taxon>Liparidae</taxon>
        <taxon>Liparis</taxon>
    </lineage>
</organism>
<comment type="caution">
    <text evidence="1">The sequence shown here is derived from an EMBL/GenBank/DDBJ whole genome shotgun (WGS) entry which is preliminary data.</text>
</comment>
<accession>A0A4Z2HP34</accession>
<proteinExistence type="predicted"/>
<dbReference type="EMBL" id="SRLO01000205">
    <property type="protein sequence ID" value="TNN67331.1"/>
    <property type="molecule type" value="Genomic_DNA"/>
</dbReference>
<dbReference type="AlphaFoldDB" id="A0A4Z2HP34"/>
<protein>
    <submittedName>
        <fullName evidence="1">Uncharacterized protein</fullName>
    </submittedName>
</protein>